<dbReference type="GO" id="GO:0004416">
    <property type="term" value="F:hydroxyacylglutathione hydrolase activity"/>
    <property type="evidence" value="ECO:0007669"/>
    <property type="project" value="UniProtKB-UniRule"/>
</dbReference>
<feature type="binding site" evidence="7">
    <location>
        <position position="56"/>
    </location>
    <ligand>
        <name>Zn(2+)</name>
        <dbReference type="ChEBI" id="CHEBI:29105"/>
        <label>2</label>
    </ligand>
</feature>
<comment type="subunit">
    <text evidence="7">Monomer.</text>
</comment>
<dbReference type="OrthoDB" id="9802248at2"/>
<feature type="binding site" evidence="7">
    <location>
        <position position="109"/>
    </location>
    <ligand>
        <name>Zn(2+)</name>
        <dbReference type="ChEBI" id="CHEBI:29105"/>
        <label>1</label>
    </ligand>
</feature>
<dbReference type="EMBL" id="VOHK01000003">
    <property type="protein sequence ID" value="TWT21392.1"/>
    <property type="molecule type" value="Genomic_DNA"/>
</dbReference>
<evidence type="ECO:0000256" key="5">
    <source>
        <dbReference type="ARBA" id="ARBA00022801"/>
    </source>
</evidence>
<evidence type="ECO:0000256" key="4">
    <source>
        <dbReference type="ARBA" id="ARBA00022723"/>
    </source>
</evidence>
<name>A0A5C5U780_9GAMM</name>
<evidence type="ECO:0000256" key="7">
    <source>
        <dbReference type="HAMAP-Rule" id="MF_01374"/>
    </source>
</evidence>
<comment type="similarity">
    <text evidence="3 7">Belongs to the metallo-beta-lactamase superfamily. Glyoxalase II family.</text>
</comment>
<dbReference type="InterPro" id="IPR017782">
    <property type="entry name" value="Hydroxyacylglutathione_Hdrlase"/>
</dbReference>
<feature type="binding site" evidence="7">
    <location>
        <position position="126"/>
    </location>
    <ligand>
        <name>Zn(2+)</name>
        <dbReference type="ChEBI" id="CHEBI:29105"/>
        <label>2</label>
    </ligand>
</feature>
<dbReference type="SUPFAM" id="SSF56281">
    <property type="entry name" value="Metallo-hydrolase/oxidoreductase"/>
    <property type="match status" value="1"/>
</dbReference>
<gene>
    <name evidence="7 9" type="primary">gloB</name>
    <name evidence="9" type="ORF">FQY83_08595</name>
</gene>
<feature type="binding site" evidence="7">
    <location>
        <position position="57"/>
    </location>
    <ligand>
        <name>Zn(2+)</name>
        <dbReference type="ChEBI" id="CHEBI:29105"/>
        <label>2</label>
    </ligand>
</feature>
<comment type="function">
    <text evidence="7">Thiolesterase that catalyzes the hydrolysis of S-D-lactoyl-glutathione to form glutathione and D-lactic acid.</text>
</comment>
<dbReference type="Pfam" id="PF00753">
    <property type="entry name" value="Lactamase_B"/>
    <property type="match status" value="1"/>
</dbReference>
<feature type="domain" description="Metallo-beta-lactamase" evidence="8">
    <location>
        <begin position="11"/>
        <end position="164"/>
    </location>
</feature>
<dbReference type="Gene3D" id="3.60.15.10">
    <property type="entry name" value="Ribonuclease Z/Hydroxyacylglutathione hydrolase-like"/>
    <property type="match status" value="1"/>
</dbReference>
<feature type="binding site" evidence="7">
    <location>
        <position position="126"/>
    </location>
    <ligand>
        <name>Zn(2+)</name>
        <dbReference type="ChEBI" id="CHEBI:29105"/>
        <label>1</label>
    </ligand>
</feature>
<keyword evidence="4 7" id="KW-0479">Metal-binding</keyword>
<evidence type="ECO:0000256" key="3">
    <source>
        <dbReference type="ARBA" id="ARBA00006759"/>
    </source>
</evidence>
<comment type="cofactor">
    <cofactor evidence="7">
        <name>Zn(2+)</name>
        <dbReference type="ChEBI" id="CHEBI:29105"/>
    </cofactor>
    <text evidence="7">Binds 2 Zn(2+) ions per subunit.</text>
</comment>
<dbReference type="GO" id="GO:0046872">
    <property type="term" value="F:metal ion binding"/>
    <property type="evidence" value="ECO:0007669"/>
    <property type="project" value="UniProtKB-KW"/>
</dbReference>
<dbReference type="RefSeq" id="WP_146387074.1">
    <property type="nucleotide sequence ID" value="NZ_VOHK01000003.1"/>
</dbReference>
<dbReference type="InterPro" id="IPR050110">
    <property type="entry name" value="Glyoxalase_II_hydrolase"/>
</dbReference>
<dbReference type="InterPro" id="IPR001279">
    <property type="entry name" value="Metallo-B-lactamas"/>
</dbReference>
<dbReference type="NCBIfam" id="TIGR03413">
    <property type="entry name" value="GSH_gloB"/>
    <property type="match status" value="1"/>
</dbReference>
<protein>
    <recommendedName>
        <fullName evidence="7">Hydroxyacylglutathione hydrolase</fullName>
        <ecNumber evidence="7">3.1.2.6</ecNumber>
    </recommendedName>
    <alternativeName>
        <fullName evidence="7">Glyoxalase II</fullName>
        <shortName evidence="7">Glx II</shortName>
    </alternativeName>
</protein>
<dbReference type="AlphaFoldDB" id="A0A5C5U780"/>
<dbReference type="Proteomes" id="UP000319980">
    <property type="component" value="Unassembled WGS sequence"/>
</dbReference>
<feature type="binding site" evidence="7">
    <location>
        <position position="164"/>
    </location>
    <ligand>
        <name>Zn(2+)</name>
        <dbReference type="ChEBI" id="CHEBI:29105"/>
        <label>2</label>
    </ligand>
</feature>
<proteinExistence type="inferred from homology"/>
<dbReference type="UniPathway" id="UPA00619">
    <property type="reaction ID" value="UER00676"/>
</dbReference>
<dbReference type="PANTHER" id="PTHR43705">
    <property type="entry name" value="HYDROXYACYLGLUTATHIONE HYDROLASE"/>
    <property type="match status" value="1"/>
</dbReference>
<feature type="binding site" evidence="7">
    <location>
        <position position="54"/>
    </location>
    <ligand>
        <name>Zn(2+)</name>
        <dbReference type="ChEBI" id="CHEBI:29105"/>
        <label>1</label>
    </ligand>
</feature>
<dbReference type="PIRSF" id="PIRSF005457">
    <property type="entry name" value="Glx"/>
    <property type="match status" value="1"/>
</dbReference>
<keyword evidence="5 7" id="KW-0378">Hydrolase</keyword>
<evidence type="ECO:0000313" key="10">
    <source>
        <dbReference type="Proteomes" id="UP000319980"/>
    </source>
</evidence>
<dbReference type="CDD" id="cd07723">
    <property type="entry name" value="hydroxyacylglutathione_hydrolase_MBL-fold"/>
    <property type="match status" value="1"/>
</dbReference>
<evidence type="ECO:0000313" key="9">
    <source>
        <dbReference type="EMBL" id="TWT21392.1"/>
    </source>
</evidence>
<accession>A0A5C5U780</accession>
<evidence type="ECO:0000256" key="2">
    <source>
        <dbReference type="ARBA" id="ARBA00004963"/>
    </source>
</evidence>
<comment type="catalytic activity">
    <reaction evidence="1 7">
        <text>an S-(2-hydroxyacyl)glutathione + H2O = a 2-hydroxy carboxylate + glutathione + H(+)</text>
        <dbReference type="Rhea" id="RHEA:21864"/>
        <dbReference type="ChEBI" id="CHEBI:15377"/>
        <dbReference type="ChEBI" id="CHEBI:15378"/>
        <dbReference type="ChEBI" id="CHEBI:57925"/>
        <dbReference type="ChEBI" id="CHEBI:58896"/>
        <dbReference type="ChEBI" id="CHEBI:71261"/>
        <dbReference type="EC" id="3.1.2.6"/>
    </reaction>
</comment>
<keyword evidence="10" id="KW-1185">Reference proteome</keyword>
<dbReference type="GO" id="GO:0019243">
    <property type="term" value="P:methylglyoxal catabolic process to D-lactate via S-lactoyl-glutathione"/>
    <property type="evidence" value="ECO:0007669"/>
    <property type="project" value="UniProtKB-UniRule"/>
</dbReference>
<sequence length="254" mass="27420">MQLSPLPALSDNYIWRLADDDGRWLVVDPGEPGPVLAAAEGAAAPLAILLTHHHADHVGGVPDLLRRWPGVPVFGPADDRIGTIDHPVGDGQRIGIGPWTFDVLAVPGHTVSHIAFLGHGLLFCGDTLFSLGCGRLFEGTPRDMLGALDRLAALPAQTRVCCGHEYTLANAAFARVVDPDNPALRRRHEEAIAMRDQGRPTLPTTLADERACNPFLRIDAPAVRAAVAARRPLAEGDRVEAFAELRRWKDGFRA</sequence>
<evidence type="ECO:0000256" key="6">
    <source>
        <dbReference type="ARBA" id="ARBA00022833"/>
    </source>
</evidence>
<dbReference type="EC" id="3.1.2.6" evidence="7"/>
<dbReference type="PANTHER" id="PTHR43705:SF1">
    <property type="entry name" value="HYDROXYACYLGLUTATHIONE HYDROLASE GLOB"/>
    <property type="match status" value="1"/>
</dbReference>
<dbReference type="InterPro" id="IPR036866">
    <property type="entry name" value="RibonucZ/Hydroxyglut_hydro"/>
</dbReference>
<feature type="binding site" evidence="7">
    <location>
        <position position="52"/>
    </location>
    <ligand>
        <name>Zn(2+)</name>
        <dbReference type="ChEBI" id="CHEBI:29105"/>
        <label>1</label>
    </ligand>
</feature>
<keyword evidence="6 7" id="KW-0862">Zinc</keyword>
<dbReference type="InterPro" id="IPR032282">
    <property type="entry name" value="HAGH_C"/>
</dbReference>
<dbReference type="InterPro" id="IPR035680">
    <property type="entry name" value="Clx_II_MBL"/>
</dbReference>
<dbReference type="Pfam" id="PF16123">
    <property type="entry name" value="HAGH_C"/>
    <property type="match status" value="1"/>
</dbReference>
<reference evidence="9 10" key="1">
    <citation type="journal article" date="2008" name="Int. J. Syst. Evol. Microbiol.">
        <title>Luteimonas marina sp. nov., isolated from seawater.</title>
        <authorList>
            <person name="Baik K.S."/>
            <person name="Park S.C."/>
            <person name="Kim M.S."/>
            <person name="Kim E.M."/>
            <person name="Park C."/>
            <person name="Chun J."/>
            <person name="Seong C.N."/>
        </authorList>
    </citation>
    <scope>NUCLEOTIDE SEQUENCE [LARGE SCALE GENOMIC DNA]</scope>
    <source>
        <strain evidence="9 10">FR1330</strain>
    </source>
</reference>
<evidence type="ECO:0000259" key="8">
    <source>
        <dbReference type="SMART" id="SM00849"/>
    </source>
</evidence>
<comment type="caution">
    <text evidence="9">The sequence shown here is derived from an EMBL/GenBank/DDBJ whole genome shotgun (WGS) entry which is preliminary data.</text>
</comment>
<comment type="pathway">
    <text evidence="2 7">Secondary metabolite metabolism; methylglyoxal degradation; (R)-lactate from methylglyoxal: step 2/2.</text>
</comment>
<evidence type="ECO:0000256" key="1">
    <source>
        <dbReference type="ARBA" id="ARBA00001623"/>
    </source>
</evidence>
<organism evidence="9 10">
    <name type="scientific">Luteimonas marina</name>
    <dbReference type="NCBI Taxonomy" id="488485"/>
    <lineage>
        <taxon>Bacteria</taxon>
        <taxon>Pseudomonadati</taxon>
        <taxon>Pseudomonadota</taxon>
        <taxon>Gammaproteobacteria</taxon>
        <taxon>Lysobacterales</taxon>
        <taxon>Lysobacteraceae</taxon>
        <taxon>Luteimonas</taxon>
    </lineage>
</organism>
<dbReference type="SMART" id="SM00849">
    <property type="entry name" value="Lactamase_B"/>
    <property type="match status" value="1"/>
</dbReference>
<dbReference type="HAMAP" id="MF_01374">
    <property type="entry name" value="Glyoxalase_2"/>
    <property type="match status" value="1"/>
</dbReference>